<reference evidence="9 10" key="1">
    <citation type="submission" date="2024-04" db="EMBL/GenBank/DDBJ databases">
        <authorList>
            <person name="Rising A."/>
            <person name="Reimegard J."/>
            <person name="Sonavane S."/>
            <person name="Akerstrom W."/>
            <person name="Nylinder S."/>
            <person name="Hedman E."/>
            <person name="Kallberg Y."/>
        </authorList>
    </citation>
    <scope>NUCLEOTIDE SEQUENCE [LARGE SCALE GENOMIC DNA]</scope>
</reference>
<evidence type="ECO:0000256" key="2">
    <source>
        <dbReference type="ARBA" id="ARBA00012787"/>
    </source>
</evidence>
<comment type="similarity">
    <text evidence="1">Belongs to the pseudouridine synthase Pus10 family.</text>
</comment>
<accession>A0AAV2BJF2</accession>
<evidence type="ECO:0000256" key="6">
    <source>
        <dbReference type="ARBA" id="ARBA00079393"/>
    </source>
</evidence>
<feature type="domain" description="Pus10-like C-terminal" evidence="8">
    <location>
        <begin position="1"/>
        <end position="204"/>
    </location>
</feature>
<dbReference type="InterPro" id="IPR039894">
    <property type="entry name" value="Pus10-like"/>
</dbReference>
<name>A0AAV2BJF2_9ARAC</name>
<dbReference type="Gene3D" id="3.30.70.3190">
    <property type="match status" value="1"/>
</dbReference>
<dbReference type="Gene3D" id="3.30.70.2510">
    <property type="match status" value="1"/>
</dbReference>
<dbReference type="FunFam" id="3.30.70.3190:FF:000001">
    <property type="entry name" value="tRNA pseudouridine synthase Pus10"/>
    <property type="match status" value="1"/>
</dbReference>
<organism evidence="9 10">
    <name type="scientific">Larinioides sclopetarius</name>
    <dbReference type="NCBI Taxonomy" id="280406"/>
    <lineage>
        <taxon>Eukaryota</taxon>
        <taxon>Metazoa</taxon>
        <taxon>Ecdysozoa</taxon>
        <taxon>Arthropoda</taxon>
        <taxon>Chelicerata</taxon>
        <taxon>Arachnida</taxon>
        <taxon>Araneae</taxon>
        <taxon>Araneomorphae</taxon>
        <taxon>Entelegynae</taxon>
        <taxon>Araneoidea</taxon>
        <taxon>Araneidae</taxon>
        <taxon>Larinioides</taxon>
    </lineage>
</organism>
<keyword evidence="3" id="KW-0819">tRNA processing</keyword>
<evidence type="ECO:0000313" key="9">
    <source>
        <dbReference type="EMBL" id="CAL1296097.1"/>
    </source>
</evidence>
<proteinExistence type="inferred from homology"/>
<dbReference type="GO" id="GO:0003723">
    <property type="term" value="F:RNA binding"/>
    <property type="evidence" value="ECO:0007669"/>
    <property type="project" value="InterPro"/>
</dbReference>
<dbReference type="InterPro" id="IPR020103">
    <property type="entry name" value="PsdUridine_synth_cat_dom_sf"/>
</dbReference>
<protein>
    <recommendedName>
        <fullName evidence="2">tRNA pseudouridine(55) synthase</fullName>
        <ecNumber evidence="2">5.4.99.25</ecNumber>
    </recommendedName>
    <alternativeName>
        <fullName evidence="7">tRNA pseudouridine 55 synthase</fullName>
    </alternativeName>
    <alternativeName>
        <fullName evidence="5">tRNA pseudouridylate synthase</fullName>
    </alternativeName>
    <alternativeName>
        <fullName evidence="6">tRNA-uridine isomerase</fullName>
    </alternativeName>
</protein>
<dbReference type="SUPFAM" id="SSF55120">
    <property type="entry name" value="Pseudouridine synthase"/>
    <property type="match status" value="1"/>
</dbReference>
<dbReference type="Proteomes" id="UP001497382">
    <property type="component" value="Unassembled WGS sequence"/>
</dbReference>
<evidence type="ECO:0000256" key="5">
    <source>
        <dbReference type="ARBA" id="ARBA00075270"/>
    </source>
</evidence>
<dbReference type="GO" id="GO:0160148">
    <property type="term" value="F:tRNA pseudouridine(55) synthase activity"/>
    <property type="evidence" value="ECO:0007669"/>
    <property type="project" value="UniProtKB-EC"/>
</dbReference>
<evidence type="ECO:0000256" key="4">
    <source>
        <dbReference type="ARBA" id="ARBA00023235"/>
    </source>
</evidence>
<evidence type="ECO:0000256" key="3">
    <source>
        <dbReference type="ARBA" id="ARBA00022694"/>
    </source>
</evidence>
<keyword evidence="4" id="KW-0413">Isomerase</keyword>
<keyword evidence="10" id="KW-1185">Reference proteome</keyword>
<evidence type="ECO:0000313" key="10">
    <source>
        <dbReference type="Proteomes" id="UP001497382"/>
    </source>
</evidence>
<dbReference type="GO" id="GO:0031119">
    <property type="term" value="P:tRNA pseudouridine synthesis"/>
    <property type="evidence" value="ECO:0007669"/>
    <property type="project" value="TreeGrafter"/>
</dbReference>
<dbReference type="PANTHER" id="PTHR21568">
    <property type="entry name" value="TRNA PSEUDOURIDINE SYNTHASE PUS10"/>
    <property type="match status" value="1"/>
</dbReference>
<evidence type="ECO:0000256" key="1">
    <source>
        <dbReference type="ARBA" id="ARBA00009652"/>
    </source>
</evidence>
<dbReference type="InterPro" id="IPR048741">
    <property type="entry name" value="Pus10-like_C"/>
</dbReference>
<dbReference type="FunFam" id="3.30.70.2510:FF:000001">
    <property type="entry name" value="tRNA pseudouridine synthase Pus10"/>
    <property type="match status" value="1"/>
</dbReference>
<sequence length="210" mass="23974">MESSVNELITDVVQKRILADKIIFSASGREDVDVKMLGDGRPFVLELLNPRRLEWSDEEIKAIEEEINKSSDLIAVKNLQVISKLDTLLLKEGEELKRKNYTALCLVERTLSPEDVKKLESLKDLKLNQKTPIRVLHRRTLATREKLLHSMQAKIISDHLLQLKLETQAGTYVKEFVHGDFGRTRPSLGTLLNTNADILELDVEVQYISD</sequence>
<dbReference type="EMBL" id="CAXIEN010000389">
    <property type="protein sequence ID" value="CAL1296097.1"/>
    <property type="molecule type" value="Genomic_DNA"/>
</dbReference>
<comment type="caution">
    <text evidence="9">The sequence shown here is derived from an EMBL/GenBank/DDBJ whole genome shotgun (WGS) entry which is preliminary data.</text>
</comment>
<dbReference type="Pfam" id="PF21238">
    <property type="entry name" value="Pus10_C"/>
    <property type="match status" value="1"/>
</dbReference>
<dbReference type="PANTHER" id="PTHR21568:SF0">
    <property type="entry name" value="TRNA PSEUDOURIDINE SYNTHASE PUS10"/>
    <property type="match status" value="1"/>
</dbReference>
<evidence type="ECO:0000259" key="8">
    <source>
        <dbReference type="Pfam" id="PF21238"/>
    </source>
</evidence>
<dbReference type="EC" id="5.4.99.25" evidence="2"/>
<gene>
    <name evidence="9" type="ORF">LARSCL_LOCUS19628</name>
</gene>
<evidence type="ECO:0000256" key="7">
    <source>
        <dbReference type="ARBA" id="ARBA00083669"/>
    </source>
</evidence>
<dbReference type="AlphaFoldDB" id="A0AAV2BJF2"/>